<feature type="transmembrane region" description="Helical" evidence="10">
    <location>
        <begin position="1249"/>
        <end position="1270"/>
    </location>
</feature>
<evidence type="ECO:0000256" key="1">
    <source>
        <dbReference type="ARBA" id="ARBA00004141"/>
    </source>
</evidence>
<dbReference type="GO" id="GO:0016020">
    <property type="term" value="C:membrane"/>
    <property type="evidence" value="ECO:0007669"/>
    <property type="project" value="UniProtKB-SubCell"/>
</dbReference>
<dbReference type="Proteomes" id="UP001497623">
    <property type="component" value="Unassembled WGS sequence"/>
</dbReference>
<feature type="transmembrane region" description="Helical" evidence="10">
    <location>
        <begin position="1144"/>
        <end position="1170"/>
    </location>
</feature>
<dbReference type="GO" id="GO:0016887">
    <property type="term" value="F:ATP hydrolysis activity"/>
    <property type="evidence" value="ECO:0007669"/>
    <property type="project" value="InterPro"/>
</dbReference>
<evidence type="ECO:0000256" key="5">
    <source>
        <dbReference type="ARBA" id="ARBA00022737"/>
    </source>
</evidence>
<feature type="transmembrane region" description="Helical" evidence="10">
    <location>
        <begin position="449"/>
        <end position="470"/>
    </location>
</feature>
<name>A0AAV2QC07_MEGNR</name>
<dbReference type="InterPro" id="IPR017871">
    <property type="entry name" value="ABC_transporter-like_CS"/>
</dbReference>
<dbReference type="InterPro" id="IPR026082">
    <property type="entry name" value="ABCA"/>
</dbReference>
<dbReference type="InterPro" id="IPR003439">
    <property type="entry name" value="ABC_transporter-like_ATP-bd"/>
</dbReference>
<evidence type="ECO:0000256" key="2">
    <source>
        <dbReference type="ARBA" id="ARBA00008869"/>
    </source>
</evidence>
<feature type="transmembrane region" description="Helical" evidence="10">
    <location>
        <begin position="407"/>
        <end position="429"/>
    </location>
</feature>
<keyword evidence="3" id="KW-0813">Transport</keyword>
<keyword evidence="7" id="KW-0067">ATP-binding</keyword>
<feature type="transmembrane region" description="Helical" evidence="10">
    <location>
        <begin position="1219"/>
        <end position="1237"/>
    </location>
</feature>
<feature type="transmembrane region" description="Helical" evidence="10">
    <location>
        <begin position="312"/>
        <end position="336"/>
    </location>
</feature>
<comment type="subcellular location">
    <subcellularLocation>
        <location evidence="1">Membrane</location>
        <topology evidence="1">Multi-pass membrane protein</topology>
    </subcellularLocation>
</comment>
<evidence type="ECO:0000256" key="10">
    <source>
        <dbReference type="SAM" id="Phobius"/>
    </source>
</evidence>
<keyword evidence="4 10" id="KW-0812">Transmembrane</keyword>
<feature type="transmembrane region" description="Helical" evidence="10">
    <location>
        <begin position="272"/>
        <end position="292"/>
    </location>
</feature>
<evidence type="ECO:0000256" key="8">
    <source>
        <dbReference type="ARBA" id="ARBA00022989"/>
    </source>
</evidence>
<dbReference type="InterPro" id="IPR003593">
    <property type="entry name" value="AAA+_ATPase"/>
</dbReference>
<feature type="domain" description="ABC transporter" evidence="11">
    <location>
        <begin position="536"/>
        <end position="772"/>
    </location>
</feature>
<keyword evidence="5" id="KW-0677">Repeat</keyword>
<feature type="transmembrane region" description="Helical" evidence="10">
    <location>
        <begin position="932"/>
        <end position="953"/>
    </location>
</feature>
<evidence type="ECO:0000256" key="9">
    <source>
        <dbReference type="ARBA" id="ARBA00023136"/>
    </source>
</evidence>
<comment type="similarity">
    <text evidence="2">Belongs to the ABC transporter superfamily. ABCA family.</text>
</comment>
<feature type="non-terminal residue" evidence="12">
    <location>
        <position position="1386"/>
    </location>
</feature>
<feature type="transmembrane region" description="Helical" evidence="10">
    <location>
        <begin position="1176"/>
        <end position="1198"/>
    </location>
</feature>
<dbReference type="Pfam" id="PF12698">
    <property type="entry name" value="ABC2_membrane_3"/>
    <property type="match status" value="2"/>
</dbReference>
<dbReference type="Gene3D" id="3.40.50.300">
    <property type="entry name" value="P-loop containing nucleotide triphosphate hydrolases"/>
    <property type="match status" value="1"/>
</dbReference>
<keyword evidence="13" id="KW-1185">Reference proteome</keyword>
<proteinExistence type="inferred from homology"/>
<sequence length="1386" mass="154881">MQKILVRPIGINSFQGSYRTANIKKVFLSSQDPWRNLKAKCFKKQILTNIGFKKSERLKEHPEFFMPLYFIAILAGIRAGVPVSLKPEINTPHGEADIVLPQYVMPEFGIIHIAPDNTMVREIINISLSLDPSLGLSQNLSPKYYGSEDDILDVYKKNSSDVIYAVVFPDDPLSNTSFKIRFNKNRNLPSPTEKWAQPGQCRMNGSSLEFGWTCPANKYYYSGFSGLQYILEAAFVKVYTKSDVVLPEIVLQTWPKQQWLDETASTTLRSIVPLYMVFAWGQFIVYMMMLIVEEKEKKIKEGMKQMGLRDSVYWLSWLTIYGGYVVILSTICIIILPLARVFQYTNLILLFILFMLYGFSSIVLAIMMTPFFNSAKVAGVVANLSQIVFSLLYYLQVFLGDSMDTSVYWALGLLSPCAFSLALDKVILFDFSKGGLNMSNIWEGPGLPFAGSLIMISVDIIIYLALTLYLDAVVPSEYGTKQPPWFIFKPSFWLGNKKKGFNQLVYADNESYNDGENEVNPNIEAVGSEFIGHEAVRLHNLKKSYTSRGKEPVSAVDGISLNIYESQITCILGHNGAGKTTLFNMLTGMTTPTSGSASIFGLDITDQNDLAEIRSMTGVCPQHDILFMLLTPREHLTFFAKIRGVDENEVEAEVEKILEDVDLKSKGNTRAADLSGGQKRKLSIGIALIGDPRIIFLDEPTAGVDAYSRRRLWALLKDKKKGKVILLTTHFMDEADILSERKAIVSKGKIQCCGSSLYLKNKFGLGYHLTLVIKEKASVNAVSDIVKSVIQDAEFARHYGKELSFILPANSSESFTKLFELLDKNIGDLSDNVGIEGYGVSMTTLEEVFLRLNEEENDDSLKLNIVAQQMIRNKSASGSPIHLSNTTTSSENDKPLNDTKGFAIHTVDVEPYPLQAFWALTKVRFINIFREVAAVIFLILVPLGFTIGSIALLNSQTVHKPVDEILQLTPAIYSEQEFNVLLHNETGHKLEEIEGTLADYSGGPTIYDGKYATILNSTYFTGLGAFNVKTFPTPSEVNTSVDLTLLYSDQKVHSIPILTNLVSNAVLRYANGDEPNTPQLTVYSQQLPSESISATFDFSVFYAPFLLGMPFVLVPAGFTMDLVQDREIKARNLLRLNGVGFNTYFFSYFLVLLGLYSITYIGLLISIAAFSVPSLIIQPAFACVATLYFLYMPGALLFNASFSYMFDKAETARQFYPSIASMMGMLLYTAVSLINMLMIDTNGPEISRIMHICFSFTVPFYIPFGLLYYVNNIYFICSLRDSCNDLVMADYMTTEIVVVFVATCLNIPLYYILLRIADTLKLGGSIRDALWLNELSRAKSESIENGNISNSIMDPPSHEDDDVKVERDHVAEAMNNSAKVSPVLIH</sequence>
<keyword evidence="6" id="KW-0547">Nucleotide-binding</keyword>
<comment type="caution">
    <text evidence="12">The sequence shown here is derived from an EMBL/GenBank/DDBJ whole genome shotgun (WGS) entry which is preliminary data.</text>
</comment>
<evidence type="ECO:0000256" key="4">
    <source>
        <dbReference type="ARBA" id="ARBA00022692"/>
    </source>
</evidence>
<dbReference type="SMART" id="SM00382">
    <property type="entry name" value="AAA"/>
    <property type="match status" value="1"/>
</dbReference>
<feature type="transmembrane region" description="Helical" evidence="10">
    <location>
        <begin position="348"/>
        <end position="371"/>
    </location>
</feature>
<organism evidence="12 13">
    <name type="scientific">Meganyctiphanes norvegica</name>
    <name type="common">Northern krill</name>
    <name type="synonym">Thysanopoda norvegica</name>
    <dbReference type="NCBI Taxonomy" id="48144"/>
    <lineage>
        <taxon>Eukaryota</taxon>
        <taxon>Metazoa</taxon>
        <taxon>Ecdysozoa</taxon>
        <taxon>Arthropoda</taxon>
        <taxon>Crustacea</taxon>
        <taxon>Multicrustacea</taxon>
        <taxon>Malacostraca</taxon>
        <taxon>Eumalacostraca</taxon>
        <taxon>Eucarida</taxon>
        <taxon>Euphausiacea</taxon>
        <taxon>Euphausiidae</taxon>
        <taxon>Meganyctiphanes</taxon>
    </lineage>
</organism>
<feature type="transmembrane region" description="Helical" evidence="10">
    <location>
        <begin position="377"/>
        <end position="395"/>
    </location>
</feature>
<evidence type="ECO:0000313" key="13">
    <source>
        <dbReference type="Proteomes" id="UP001497623"/>
    </source>
</evidence>
<protein>
    <recommendedName>
        <fullName evidence="11">ABC transporter domain-containing protein</fullName>
    </recommendedName>
</protein>
<dbReference type="Pfam" id="PF00005">
    <property type="entry name" value="ABC_tran"/>
    <property type="match status" value="1"/>
</dbReference>
<dbReference type="PANTHER" id="PTHR19229:SF36">
    <property type="entry name" value="ATP-BINDING CASSETTE SUB-FAMILY A MEMBER 2"/>
    <property type="match status" value="1"/>
</dbReference>
<dbReference type="InterPro" id="IPR013525">
    <property type="entry name" value="ABC2_TM"/>
</dbReference>
<evidence type="ECO:0000256" key="6">
    <source>
        <dbReference type="ARBA" id="ARBA00022741"/>
    </source>
</evidence>
<dbReference type="PANTHER" id="PTHR19229">
    <property type="entry name" value="ATP-BINDING CASSETTE TRANSPORTER SUBFAMILY A ABCA"/>
    <property type="match status" value="1"/>
</dbReference>
<dbReference type="FunFam" id="3.40.50.300:FF:000933">
    <property type="entry name" value="ABC transporter A family member 7"/>
    <property type="match status" value="1"/>
</dbReference>
<dbReference type="GO" id="GO:0140359">
    <property type="term" value="F:ABC-type transporter activity"/>
    <property type="evidence" value="ECO:0007669"/>
    <property type="project" value="InterPro"/>
</dbReference>
<dbReference type="GO" id="GO:0005319">
    <property type="term" value="F:lipid transporter activity"/>
    <property type="evidence" value="ECO:0007669"/>
    <property type="project" value="TreeGrafter"/>
</dbReference>
<dbReference type="InterPro" id="IPR027417">
    <property type="entry name" value="P-loop_NTPase"/>
</dbReference>
<evidence type="ECO:0000256" key="7">
    <source>
        <dbReference type="ARBA" id="ARBA00022840"/>
    </source>
</evidence>
<feature type="transmembrane region" description="Helical" evidence="10">
    <location>
        <begin position="1101"/>
        <end position="1123"/>
    </location>
</feature>
<dbReference type="GO" id="GO:0005524">
    <property type="term" value="F:ATP binding"/>
    <property type="evidence" value="ECO:0007669"/>
    <property type="project" value="UniProtKB-KW"/>
</dbReference>
<dbReference type="CDD" id="cd03263">
    <property type="entry name" value="ABC_subfamily_A"/>
    <property type="match status" value="1"/>
</dbReference>
<accession>A0AAV2QC07</accession>
<keyword evidence="8 10" id="KW-1133">Transmembrane helix</keyword>
<dbReference type="EMBL" id="CAXKWB010004582">
    <property type="protein sequence ID" value="CAL4074301.1"/>
    <property type="molecule type" value="Genomic_DNA"/>
</dbReference>
<dbReference type="PROSITE" id="PS50893">
    <property type="entry name" value="ABC_TRANSPORTER_2"/>
    <property type="match status" value="1"/>
</dbReference>
<evidence type="ECO:0000259" key="11">
    <source>
        <dbReference type="PROSITE" id="PS50893"/>
    </source>
</evidence>
<dbReference type="PROSITE" id="PS00211">
    <property type="entry name" value="ABC_TRANSPORTER_1"/>
    <property type="match status" value="1"/>
</dbReference>
<feature type="transmembrane region" description="Helical" evidence="10">
    <location>
        <begin position="1291"/>
        <end position="1313"/>
    </location>
</feature>
<keyword evidence="9 10" id="KW-0472">Membrane</keyword>
<gene>
    <name evidence="12" type="ORF">MNOR_LOCUS9463</name>
</gene>
<reference evidence="12 13" key="1">
    <citation type="submission" date="2024-05" db="EMBL/GenBank/DDBJ databases">
        <authorList>
            <person name="Wallberg A."/>
        </authorList>
    </citation>
    <scope>NUCLEOTIDE SEQUENCE [LARGE SCALE GENOMIC DNA]</scope>
</reference>
<dbReference type="SUPFAM" id="SSF52540">
    <property type="entry name" value="P-loop containing nucleoside triphosphate hydrolases"/>
    <property type="match status" value="1"/>
</dbReference>
<evidence type="ECO:0000313" key="12">
    <source>
        <dbReference type="EMBL" id="CAL4074301.1"/>
    </source>
</evidence>
<evidence type="ECO:0000256" key="3">
    <source>
        <dbReference type="ARBA" id="ARBA00022448"/>
    </source>
</evidence>